<dbReference type="Proteomes" id="UP000631114">
    <property type="component" value="Unassembled WGS sequence"/>
</dbReference>
<evidence type="ECO:0000313" key="8">
    <source>
        <dbReference type="EMBL" id="KAF9615936.1"/>
    </source>
</evidence>
<dbReference type="PROSITE" id="PS51375">
    <property type="entry name" value="PPR"/>
    <property type="match status" value="2"/>
</dbReference>
<evidence type="ECO:0000256" key="1">
    <source>
        <dbReference type="ARBA" id="ARBA00004370"/>
    </source>
</evidence>
<dbReference type="GO" id="GO:0080115">
    <property type="term" value="F:myosin XI tail binding"/>
    <property type="evidence" value="ECO:0007669"/>
    <property type="project" value="UniProtKB-ARBA"/>
</dbReference>
<dbReference type="GO" id="GO:0016020">
    <property type="term" value="C:membrane"/>
    <property type="evidence" value="ECO:0007669"/>
    <property type="project" value="UniProtKB-SubCell"/>
</dbReference>
<protein>
    <recommendedName>
        <fullName evidence="7">GTD-binding domain-containing protein</fullName>
    </recommendedName>
</protein>
<keyword evidence="2" id="KW-0812">Transmembrane</keyword>
<evidence type="ECO:0000259" key="7">
    <source>
        <dbReference type="Pfam" id="PF04576"/>
    </source>
</evidence>
<evidence type="ECO:0000256" key="3">
    <source>
        <dbReference type="ARBA" id="ARBA00022737"/>
    </source>
</evidence>
<evidence type="ECO:0000256" key="6">
    <source>
        <dbReference type="PROSITE-ProRule" id="PRU00708"/>
    </source>
</evidence>
<feature type="domain" description="GTD-binding" evidence="7">
    <location>
        <begin position="105"/>
        <end position="149"/>
    </location>
</feature>
<reference evidence="8 9" key="1">
    <citation type="submission" date="2020-10" db="EMBL/GenBank/DDBJ databases">
        <title>The Coptis chinensis genome and diversification of protoberbering-type alkaloids.</title>
        <authorList>
            <person name="Wang B."/>
            <person name="Shu S."/>
            <person name="Song C."/>
            <person name="Liu Y."/>
        </authorList>
    </citation>
    <scope>NUCLEOTIDE SEQUENCE [LARGE SCALE GENOMIC DNA]</scope>
    <source>
        <strain evidence="8">HL-2020</strain>
        <tissue evidence="8">Leaf</tissue>
    </source>
</reference>
<dbReference type="InterPro" id="IPR007656">
    <property type="entry name" value="GTD-bd"/>
</dbReference>
<keyword evidence="3" id="KW-0677">Repeat</keyword>
<proteinExistence type="predicted"/>
<evidence type="ECO:0000256" key="4">
    <source>
        <dbReference type="ARBA" id="ARBA00022989"/>
    </source>
</evidence>
<dbReference type="Gene3D" id="1.25.40.10">
    <property type="entry name" value="Tetratricopeptide repeat domain"/>
    <property type="match status" value="2"/>
</dbReference>
<sequence length="289" mass="32520">MERPRGVFDEMVDKDLVCWGAMINGYASNGLPKEALELFSHIQRDKVKPDCFTFVRVLSACASIEVCGIRYSKISSCKVDNKEEKGVEEEFGDEYKEDEDMDLQALRKAVRIQRERVCKACLELEKERLAAASSANETMVMIVRLQSERGGSVRGSRVGADGYYCCHVHYHFHYFVAGVLFTAPRHGRCSHGYLNVYGFAIDTSICKALVDMYSKCGRIDFAKEVFNRMPKRDIISWNAMIAGYGIHGLGREALLLFHDLQNEGPKLDYVTFICLLSACSHSGLVLLLA</sequence>
<feature type="repeat" description="PPR" evidence="6">
    <location>
        <begin position="202"/>
        <end position="236"/>
    </location>
</feature>
<keyword evidence="9" id="KW-1185">Reference proteome</keyword>
<keyword evidence="5" id="KW-0472">Membrane</keyword>
<dbReference type="Pfam" id="PF04576">
    <property type="entry name" value="Zein-binding"/>
    <property type="match status" value="1"/>
</dbReference>
<gene>
    <name evidence="8" type="ORF">IFM89_027185</name>
</gene>
<dbReference type="InterPro" id="IPR011990">
    <property type="entry name" value="TPR-like_helical_dom_sf"/>
</dbReference>
<feature type="repeat" description="PPR" evidence="6">
    <location>
        <begin position="15"/>
        <end position="49"/>
    </location>
</feature>
<dbReference type="NCBIfam" id="TIGR00756">
    <property type="entry name" value="PPR"/>
    <property type="match status" value="3"/>
</dbReference>
<accession>A0A835IE51</accession>
<evidence type="ECO:0000256" key="2">
    <source>
        <dbReference type="ARBA" id="ARBA00022692"/>
    </source>
</evidence>
<name>A0A835IE51_9MAGN</name>
<evidence type="ECO:0000313" key="9">
    <source>
        <dbReference type="Proteomes" id="UP000631114"/>
    </source>
</evidence>
<dbReference type="PANTHER" id="PTHR47926">
    <property type="entry name" value="PENTATRICOPEPTIDE REPEAT-CONTAINING PROTEIN"/>
    <property type="match status" value="1"/>
</dbReference>
<organism evidence="8 9">
    <name type="scientific">Coptis chinensis</name>
    <dbReference type="NCBI Taxonomy" id="261450"/>
    <lineage>
        <taxon>Eukaryota</taxon>
        <taxon>Viridiplantae</taxon>
        <taxon>Streptophyta</taxon>
        <taxon>Embryophyta</taxon>
        <taxon>Tracheophyta</taxon>
        <taxon>Spermatophyta</taxon>
        <taxon>Magnoliopsida</taxon>
        <taxon>Ranunculales</taxon>
        <taxon>Ranunculaceae</taxon>
        <taxon>Coptidoideae</taxon>
        <taxon>Coptis</taxon>
    </lineage>
</organism>
<dbReference type="Pfam" id="PF13041">
    <property type="entry name" value="PPR_2"/>
    <property type="match status" value="2"/>
</dbReference>
<dbReference type="PANTHER" id="PTHR47926:SF536">
    <property type="entry name" value="DYW DOMAIN-CONTAINING PROTEIN"/>
    <property type="match status" value="1"/>
</dbReference>
<dbReference type="InterPro" id="IPR002885">
    <property type="entry name" value="PPR_rpt"/>
</dbReference>
<dbReference type="FunFam" id="1.25.40.10:FF:000031">
    <property type="entry name" value="Pentatricopeptide repeat-containing protein mitochondrial"/>
    <property type="match status" value="1"/>
</dbReference>
<dbReference type="GO" id="GO:0003723">
    <property type="term" value="F:RNA binding"/>
    <property type="evidence" value="ECO:0007669"/>
    <property type="project" value="InterPro"/>
</dbReference>
<comment type="subcellular location">
    <subcellularLocation>
        <location evidence="1">Membrane</location>
    </subcellularLocation>
</comment>
<dbReference type="EMBL" id="JADFTS010000003">
    <property type="protein sequence ID" value="KAF9615936.1"/>
    <property type="molecule type" value="Genomic_DNA"/>
</dbReference>
<keyword evidence="4" id="KW-1133">Transmembrane helix</keyword>
<dbReference type="InterPro" id="IPR046960">
    <property type="entry name" value="PPR_At4g14850-like_plant"/>
</dbReference>
<dbReference type="AlphaFoldDB" id="A0A835IE51"/>
<dbReference type="OrthoDB" id="1936721at2759"/>
<dbReference type="GO" id="GO:0009451">
    <property type="term" value="P:RNA modification"/>
    <property type="evidence" value="ECO:0007669"/>
    <property type="project" value="InterPro"/>
</dbReference>
<evidence type="ECO:0000256" key="5">
    <source>
        <dbReference type="ARBA" id="ARBA00023136"/>
    </source>
</evidence>
<comment type="caution">
    <text evidence="8">The sequence shown here is derived from an EMBL/GenBank/DDBJ whole genome shotgun (WGS) entry which is preliminary data.</text>
</comment>